<dbReference type="Pfam" id="PF00501">
    <property type="entry name" value="AMP-binding"/>
    <property type="match status" value="1"/>
</dbReference>
<dbReference type="PANTHER" id="PTHR43813">
    <property type="entry name" value="ACYL-ACTIVATING ENZYME 16, CHLOROPLASTIC-RELATED"/>
    <property type="match status" value="1"/>
</dbReference>
<accession>A0A2T1DKW3</accession>
<feature type="domain" description="AMP-dependent synthetase/ligase" evidence="1">
    <location>
        <begin position="26"/>
        <end position="461"/>
    </location>
</feature>
<gene>
    <name evidence="2" type="ORF">C7B65_03975</name>
</gene>
<sequence>MNRSVVLRSSDYESVESLPDVWTIVAQRFANITAVYDPHAKPEVKMTYAELYQKIHQFASGLQALGIQAVTDAIPLRVALFADNSPRWLIADQGVMRSGAADVVRGSQADPDELLFILKDSGAIALIVQDLDLLKKLRSGLNDLPIQFVIVLSDQTSADESLKIIPFSQVLELGANHSLQPVDQTRQTLATLMYTSGTGGTPKGVMLSHGNLLSQVTGAAAVVQPQPGEKVLSILPIWHAYERAFEYFIFSNGCTQIYTTIRHVKKDLKDHQPHYMVGVPRLWESIYEGIQKQFREQPANQQKLVNFLLNASHQFVMARRTVMGLNLDRPNPSVLERSAASLRMSALWALHQLGDKLVYQKVRAGTGGNLIFVVSGGGSIAEHLEDFFELVGIEILGGYGLTETSPITNVRRPWRNIRGADGEPLPGTEIQIVDLETRKPLPAGQHGLVLIRGSQVMQGYYNNPTATAKAIDADGWFDSGDLGMVTADNNLIITGRAKDTIVLTNGENIEPQPIEDACLRSPYIDQLMIVGQDQKVLGALIVPNLEALDKWASTQTSNSNVDLNSQPIQDLFRQELTRLVKERPGSRSDDRIGTFRLLSEPFTVENNLLTQTLKIRRNVVMDRYQGMINEMFD</sequence>
<keyword evidence="2" id="KW-0436">Ligase</keyword>
<organism evidence="2 3">
    <name type="scientific">Phormidesmis priestleyi ULC007</name>
    <dbReference type="NCBI Taxonomy" id="1920490"/>
    <lineage>
        <taxon>Bacteria</taxon>
        <taxon>Bacillati</taxon>
        <taxon>Cyanobacteriota</taxon>
        <taxon>Cyanophyceae</taxon>
        <taxon>Leptolyngbyales</taxon>
        <taxon>Leptolyngbyaceae</taxon>
        <taxon>Phormidesmis</taxon>
    </lineage>
</organism>
<comment type="caution">
    <text evidence="2">The sequence shown here is derived from an EMBL/GenBank/DDBJ whole genome shotgun (WGS) entry which is preliminary data.</text>
</comment>
<dbReference type="GO" id="GO:0030497">
    <property type="term" value="P:fatty acid elongation"/>
    <property type="evidence" value="ECO:0007669"/>
    <property type="project" value="TreeGrafter"/>
</dbReference>
<proteinExistence type="predicted"/>
<protein>
    <submittedName>
        <fullName evidence="2">Long-chain fatty acid--CoA ligase</fullName>
    </submittedName>
</protein>
<dbReference type="STRING" id="1920490.GCA_001895925_02124"/>
<dbReference type="Pfam" id="PF23562">
    <property type="entry name" value="AMP-binding_C_3"/>
    <property type="match status" value="1"/>
</dbReference>
<dbReference type="Proteomes" id="UP000238634">
    <property type="component" value="Unassembled WGS sequence"/>
</dbReference>
<dbReference type="GO" id="GO:0008922">
    <property type="term" value="F:long-chain fatty acid [acyl-carrier-protein] ligase activity"/>
    <property type="evidence" value="ECO:0007669"/>
    <property type="project" value="TreeGrafter"/>
</dbReference>
<dbReference type="RefSeq" id="WP_073074842.1">
    <property type="nucleotide sequence ID" value="NZ_MPPI01000048.1"/>
</dbReference>
<dbReference type="EMBL" id="PVWG01000003">
    <property type="protein sequence ID" value="PSB21112.1"/>
    <property type="molecule type" value="Genomic_DNA"/>
</dbReference>
<keyword evidence="3" id="KW-1185">Reference proteome</keyword>
<dbReference type="Gene3D" id="3.40.50.12780">
    <property type="entry name" value="N-terminal domain of ligase-like"/>
    <property type="match status" value="1"/>
</dbReference>
<evidence type="ECO:0000313" key="3">
    <source>
        <dbReference type="Proteomes" id="UP000238634"/>
    </source>
</evidence>
<evidence type="ECO:0000259" key="1">
    <source>
        <dbReference type="Pfam" id="PF00501"/>
    </source>
</evidence>
<dbReference type="PANTHER" id="PTHR43813:SF1">
    <property type="entry name" value="ACYL-ACTIVATING ENZYME 16, CHLOROPLASTIC-RELATED"/>
    <property type="match status" value="1"/>
</dbReference>
<reference evidence="2 3" key="1">
    <citation type="submission" date="2018-02" db="EMBL/GenBank/DDBJ databases">
        <authorList>
            <person name="Cohen D.B."/>
            <person name="Kent A.D."/>
        </authorList>
    </citation>
    <scope>NUCLEOTIDE SEQUENCE [LARGE SCALE GENOMIC DNA]</scope>
    <source>
        <strain evidence="2 3">ULC007</strain>
    </source>
</reference>
<evidence type="ECO:0000313" key="2">
    <source>
        <dbReference type="EMBL" id="PSB21112.1"/>
    </source>
</evidence>
<dbReference type="InterPro" id="IPR052987">
    <property type="entry name" value="Chloroplast_AMP-bd_Enzymes"/>
</dbReference>
<dbReference type="AlphaFoldDB" id="A0A2T1DKW3"/>
<name>A0A2T1DKW3_9CYAN</name>
<dbReference type="InterPro" id="IPR000873">
    <property type="entry name" value="AMP-dep_synth/lig_dom"/>
</dbReference>
<reference evidence="2 3" key="2">
    <citation type="submission" date="2018-03" db="EMBL/GenBank/DDBJ databases">
        <title>The ancient ancestry and fast evolution of plastids.</title>
        <authorList>
            <person name="Moore K.R."/>
            <person name="Magnabosco C."/>
            <person name="Momper L."/>
            <person name="Gold D.A."/>
            <person name="Bosak T."/>
            <person name="Fournier G.P."/>
        </authorList>
    </citation>
    <scope>NUCLEOTIDE SEQUENCE [LARGE SCALE GENOMIC DNA]</scope>
    <source>
        <strain evidence="2 3">ULC007</strain>
    </source>
</reference>
<dbReference type="InterPro" id="IPR042099">
    <property type="entry name" value="ANL_N_sf"/>
</dbReference>
<dbReference type="OrthoDB" id="9778383at2"/>
<dbReference type="SUPFAM" id="SSF56801">
    <property type="entry name" value="Acetyl-CoA synthetase-like"/>
    <property type="match status" value="1"/>
</dbReference>